<dbReference type="Proteomes" id="UP001139226">
    <property type="component" value="Unassembled WGS sequence"/>
</dbReference>
<keyword evidence="1" id="KW-1133">Transmembrane helix</keyword>
<dbReference type="Pfam" id="PF09601">
    <property type="entry name" value="DUF2459"/>
    <property type="match status" value="1"/>
</dbReference>
<gene>
    <name evidence="2" type="ORF">ML462_10475</name>
</gene>
<keyword evidence="1" id="KW-0472">Membrane</keyword>
<evidence type="ECO:0000256" key="1">
    <source>
        <dbReference type="SAM" id="Phobius"/>
    </source>
</evidence>
<dbReference type="EMBL" id="JAKVTV010000003">
    <property type="protein sequence ID" value="MCH4823594.1"/>
    <property type="molecule type" value="Genomic_DNA"/>
</dbReference>
<evidence type="ECO:0000313" key="3">
    <source>
        <dbReference type="Proteomes" id="UP001139226"/>
    </source>
</evidence>
<sequence length="221" mass="25902">MKRLIKSLGRILFIIISPVLVYAGIALFGALIPVNRKFQETGPIQIFVTQNGLHTDIVLPVSNHIINWENYIKPAHFPSVSKGIKYYSFGWGDLEFFKKTPSWEDLELKTGLRTLFKNTPSAIHIYRLKAIKGKEFAILNINEEQYKMLVQYILKHLENSENDLEPLDFRYSENDVFYRSDSEFNLFRTCNTWVNNALKYSGIRTCLWTPFAKPLFWQLNW</sequence>
<organism evidence="2 3">
    <name type="scientific">Christiangramia lutea</name>
    <dbReference type="NCBI Taxonomy" id="1607951"/>
    <lineage>
        <taxon>Bacteria</taxon>
        <taxon>Pseudomonadati</taxon>
        <taxon>Bacteroidota</taxon>
        <taxon>Flavobacteriia</taxon>
        <taxon>Flavobacteriales</taxon>
        <taxon>Flavobacteriaceae</taxon>
        <taxon>Christiangramia</taxon>
    </lineage>
</organism>
<dbReference type="RefSeq" id="WP_240713765.1">
    <property type="nucleotide sequence ID" value="NZ_JAKVTV010000003.1"/>
</dbReference>
<proteinExistence type="predicted"/>
<dbReference type="InterPro" id="IPR011727">
    <property type="entry name" value="CHP02117"/>
</dbReference>
<keyword evidence="3" id="KW-1185">Reference proteome</keyword>
<accession>A0A9X1V3Q7</accession>
<dbReference type="AlphaFoldDB" id="A0A9X1V3Q7"/>
<feature type="transmembrane region" description="Helical" evidence="1">
    <location>
        <begin position="12"/>
        <end position="32"/>
    </location>
</feature>
<name>A0A9X1V3Q7_9FLAO</name>
<protein>
    <submittedName>
        <fullName evidence="2">DUF2459 domain-containing protein</fullName>
    </submittedName>
</protein>
<comment type="caution">
    <text evidence="2">The sequence shown here is derived from an EMBL/GenBank/DDBJ whole genome shotgun (WGS) entry which is preliminary data.</text>
</comment>
<keyword evidence="1" id="KW-0812">Transmembrane</keyword>
<evidence type="ECO:0000313" key="2">
    <source>
        <dbReference type="EMBL" id="MCH4823594.1"/>
    </source>
</evidence>
<reference evidence="2" key="1">
    <citation type="submission" date="2022-03" db="EMBL/GenBank/DDBJ databases">
        <title>Gramella crocea sp. nov., isolated from activated sludge of a seafood processing plant.</title>
        <authorList>
            <person name="Zhang X."/>
        </authorList>
    </citation>
    <scope>NUCLEOTIDE SEQUENCE</scope>
    <source>
        <strain evidence="2">YJ019</strain>
    </source>
</reference>